<sequence>MLLQWYNRTVDDLDIFWQAPVETAGLARLTDTSMYTGSHRQRFDEAGRGRGLAGRTDIAEDHGYVTGYKGRGTYDSGANKKP</sequence>
<evidence type="ECO:0000313" key="2">
    <source>
        <dbReference type="Proteomes" id="UP001159363"/>
    </source>
</evidence>
<dbReference type="EMBL" id="JARBHB010000009">
    <property type="protein sequence ID" value="KAJ8875122.1"/>
    <property type="molecule type" value="Genomic_DNA"/>
</dbReference>
<dbReference type="Proteomes" id="UP001159363">
    <property type="component" value="Chromosome 8"/>
</dbReference>
<gene>
    <name evidence="1" type="ORF">PR048_023015</name>
</gene>
<organism evidence="1 2">
    <name type="scientific">Dryococelus australis</name>
    <dbReference type="NCBI Taxonomy" id="614101"/>
    <lineage>
        <taxon>Eukaryota</taxon>
        <taxon>Metazoa</taxon>
        <taxon>Ecdysozoa</taxon>
        <taxon>Arthropoda</taxon>
        <taxon>Hexapoda</taxon>
        <taxon>Insecta</taxon>
        <taxon>Pterygota</taxon>
        <taxon>Neoptera</taxon>
        <taxon>Polyneoptera</taxon>
        <taxon>Phasmatodea</taxon>
        <taxon>Verophasmatodea</taxon>
        <taxon>Anareolatae</taxon>
        <taxon>Phasmatidae</taxon>
        <taxon>Eurycanthinae</taxon>
        <taxon>Dryococelus</taxon>
    </lineage>
</organism>
<proteinExistence type="predicted"/>
<dbReference type="PANTHER" id="PTHR12932:SF9">
    <property type="entry name" value="TUBULIN POLYMERIZATION-PROMOTING PROTEIN HOMOLOG"/>
    <property type="match status" value="1"/>
</dbReference>
<reference evidence="1 2" key="1">
    <citation type="submission" date="2023-02" db="EMBL/GenBank/DDBJ databases">
        <title>LHISI_Scaffold_Assembly.</title>
        <authorList>
            <person name="Stuart O.P."/>
            <person name="Cleave R."/>
            <person name="Magrath M.J.L."/>
            <person name="Mikheyev A.S."/>
        </authorList>
    </citation>
    <scope>NUCLEOTIDE SEQUENCE [LARGE SCALE GENOMIC DNA]</scope>
    <source>
        <strain evidence="1">Daus_M_001</strain>
        <tissue evidence="1">Leg muscle</tissue>
    </source>
</reference>
<name>A0ABQ9GSY2_9NEOP</name>
<dbReference type="PANTHER" id="PTHR12932">
    <property type="entry name" value="P25 ALPHA-RELATED"/>
    <property type="match status" value="1"/>
</dbReference>
<evidence type="ECO:0000313" key="1">
    <source>
        <dbReference type="EMBL" id="KAJ8875122.1"/>
    </source>
</evidence>
<accession>A0ABQ9GSY2</accession>
<keyword evidence="2" id="KW-1185">Reference proteome</keyword>
<dbReference type="InterPro" id="IPR008907">
    <property type="entry name" value="TPP/p25"/>
</dbReference>
<dbReference type="Pfam" id="PF05517">
    <property type="entry name" value="p25-alpha"/>
    <property type="match status" value="1"/>
</dbReference>
<comment type="caution">
    <text evidence="1">The sequence shown here is derived from an EMBL/GenBank/DDBJ whole genome shotgun (WGS) entry which is preliminary data.</text>
</comment>
<protein>
    <submittedName>
        <fullName evidence="1">Uncharacterized protein</fullName>
    </submittedName>
</protein>